<dbReference type="PATRIC" id="fig|1415168.3.peg.650"/>
<gene>
    <name evidence="3" type="ORF">U725_00613</name>
</gene>
<dbReference type="GeneID" id="61110164"/>
<name>A0A084ACX4_LACLC</name>
<evidence type="ECO:0000313" key="4">
    <source>
        <dbReference type="Proteomes" id="UP000028401"/>
    </source>
</evidence>
<evidence type="ECO:0000259" key="2">
    <source>
        <dbReference type="Pfam" id="PF17881"/>
    </source>
</evidence>
<protein>
    <recommendedName>
        <fullName evidence="2">Cell wall elongation regulator TseB-like domain-containing protein</fullName>
    </recommendedName>
</protein>
<keyword evidence="1" id="KW-0472">Membrane</keyword>
<organism evidence="3 4">
    <name type="scientific">Lactococcus cremoris subsp. cremoris GE214</name>
    <dbReference type="NCBI Taxonomy" id="1415168"/>
    <lineage>
        <taxon>Bacteria</taxon>
        <taxon>Bacillati</taxon>
        <taxon>Bacillota</taxon>
        <taxon>Bacilli</taxon>
        <taxon>Lactobacillales</taxon>
        <taxon>Streptococcaceae</taxon>
        <taxon>Lactococcus</taxon>
        <taxon>Lactococcus cremoris subsp. cremoris</taxon>
    </lineage>
</organism>
<dbReference type="EMBL" id="AZSI01000013">
    <property type="protein sequence ID" value="KEY63153.1"/>
    <property type="molecule type" value="Genomic_DNA"/>
</dbReference>
<keyword evidence="1" id="KW-0812">Transmembrane</keyword>
<dbReference type="InterPro" id="IPR041401">
    <property type="entry name" value="TseB-like_dom"/>
</dbReference>
<dbReference type="Gene3D" id="3.10.450.40">
    <property type="match status" value="1"/>
</dbReference>
<feature type="domain" description="Cell wall elongation regulator TseB-like" evidence="2">
    <location>
        <begin position="44"/>
        <end position="88"/>
    </location>
</feature>
<dbReference type="InterPro" id="IPR046350">
    <property type="entry name" value="Cystatin_sf"/>
</dbReference>
<comment type="caution">
    <text evidence="3">The sequence shown here is derived from an EMBL/GenBank/DDBJ whole genome shotgun (WGS) entry which is preliminary data.</text>
</comment>
<accession>A0A084ACX4</accession>
<dbReference type="AlphaFoldDB" id="A0A084ACX4"/>
<feature type="transmembrane region" description="Helical" evidence="1">
    <location>
        <begin position="12"/>
        <end position="32"/>
    </location>
</feature>
<dbReference type="SMR" id="A0A084ACX4"/>
<evidence type="ECO:0000313" key="3">
    <source>
        <dbReference type="EMBL" id="KEY63153.1"/>
    </source>
</evidence>
<reference evidence="3 4" key="1">
    <citation type="submission" date="2014-06" db="EMBL/GenBank/DDBJ databases">
        <title>Draft genome sequence of the putrescine producing strain Lactococcus lactis subsp cremoris GE214.</title>
        <authorList>
            <person name="Ladero V."/>
            <person name="Linares D.M."/>
            <person name="del Rio B."/>
            <person name="Mayo B."/>
            <person name="Martin M.C."/>
            <person name="Fernandez M."/>
            <person name="Alvarez M.A."/>
        </authorList>
    </citation>
    <scope>NUCLEOTIDE SEQUENCE [LARGE SCALE GENOMIC DNA]</scope>
    <source>
        <strain evidence="3 4">GE214</strain>
    </source>
</reference>
<keyword evidence="1" id="KW-1133">Transmembrane helix</keyword>
<dbReference type="Proteomes" id="UP000028401">
    <property type="component" value="Unassembled WGS sequence"/>
</dbReference>
<proteinExistence type="predicted"/>
<dbReference type="RefSeq" id="WP_011676846.1">
    <property type="nucleotide sequence ID" value="NZ_AZSI01000013.1"/>
</dbReference>
<dbReference type="SUPFAM" id="SSF54403">
    <property type="entry name" value="Cystatin/monellin"/>
    <property type="match status" value="2"/>
</dbReference>
<evidence type="ECO:0000256" key="1">
    <source>
        <dbReference type="SAM" id="Phobius"/>
    </source>
</evidence>
<dbReference type="Pfam" id="PF17881">
    <property type="entry name" value="TseB"/>
    <property type="match status" value="1"/>
</dbReference>
<sequence length="147" mass="16214">MKKRKMTRHSQIIIGILVIILAIYLSIGLFFWKSLNPYHSVRAQAINIAKDKTDLVKATGFDIASTDTVTYSIVGLNKANQEVGILIPKKSGKIKEVQLSEGVSPASLTTKDTKSVVLALYKGKPAWEVNNSNGFKVYDFESGKELI</sequence>